<sequence>MTENLRNTGLHNGTFKFSVWENSEYSDSNNRLKHQRVVTNVWKINFPLHCFNEDEVLIQHRTKMDK</sequence>
<dbReference type="EMBL" id="CVRI01000037">
    <property type="protein sequence ID" value="CRK93203.1"/>
    <property type="molecule type" value="Genomic_DNA"/>
</dbReference>
<protein>
    <submittedName>
        <fullName evidence="1">CLUMA_CG006747, isoform A</fullName>
    </submittedName>
</protein>
<proteinExistence type="predicted"/>
<name>A0A1J1HZ19_9DIPT</name>
<accession>A0A1J1HZ19</accession>
<gene>
    <name evidence="1" type="ORF">CLUMA_CG006747</name>
</gene>
<reference evidence="1 2" key="1">
    <citation type="submission" date="2015-04" db="EMBL/GenBank/DDBJ databases">
        <authorList>
            <person name="Syromyatnikov M.Y."/>
            <person name="Popov V.N."/>
        </authorList>
    </citation>
    <scope>NUCLEOTIDE SEQUENCE [LARGE SCALE GENOMIC DNA]</scope>
</reference>
<evidence type="ECO:0000313" key="1">
    <source>
        <dbReference type="EMBL" id="CRK93203.1"/>
    </source>
</evidence>
<keyword evidence="2" id="KW-1185">Reference proteome</keyword>
<organism evidence="1 2">
    <name type="scientific">Clunio marinus</name>
    <dbReference type="NCBI Taxonomy" id="568069"/>
    <lineage>
        <taxon>Eukaryota</taxon>
        <taxon>Metazoa</taxon>
        <taxon>Ecdysozoa</taxon>
        <taxon>Arthropoda</taxon>
        <taxon>Hexapoda</taxon>
        <taxon>Insecta</taxon>
        <taxon>Pterygota</taxon>
        <taxon>Neoptera</taxon>
        <taxon>Endopterygota</taxon>
        <taxon>Diptera</taxon>
        <taxon>Nematocera</taxon>
        <taxon>Chironomoidea</taxon>
        <taxon>Chironomidae</taxon>
        <taxon>Clunio</taxon>
    </lineage>
</organism>
<evidence type="ECO:0000313" key="2">
    <source>
        <dbReference type="Proteomes" id="UP000183832"/>
    </source>
</evidence>
<dbReference type="Proteomes" id="UP000183832">
    <property type="component" value="Unassembled WGS sequence"/>
</dbReference>
<dbReference type="AlphaFoldDB" id="A0A1J1HZ19"/>